<dbReference type="Gene3D" id="3.40.50.300">
    <property type="entry name" value="P-loop containing nucleotide triphosphate hydrolases"/>
    <property type="match status" value="1"/>
</dbReference>
<dbReference type="Pfam" id="PF01121">
    <property type="entry name" value="CoaE"/>
    <property type="match status" value="1"/>
</dbReference>
<dbReference type="Proteomes" id="UP000222056">
    <property type="component" value="Unassembled WGS sequence"/>
</dbReference>
<evidence type="ECO:0000256" key="2">
    <source>
        <dbReference type="ARBA" id="ARBA00022840"/>
    </source>
</evidence>
<dbReference type="InterPro" id="IPR001977">
    <property type="entry name" value="Depp_CoAkinase"/>
</dbReference>
<evidence type="ECO:0000313" key="6">
    <source>
        <dbReference type="EMBL" id="SEH14029.1"/>
    </source>
</evidence>
<dbReference type="SUPFAM" id="SSF52540">
    <property type="entry name" value="P-loop containing nucleoside triphosphate hydrolases"/>
    <property type="match status" value="1"/>
</dbReference>
<dbReference type="HAMAP" id="MF_00376">
    <property type="entry name" value="Dephospho_CoA_kinase"/>
    <property type="match status" value="1"/>
</dbReference>
<dbReference type="EC" id="2.7.1.24" evidence="3 4"/>
<dbReference type="RefSeq" id="WP_093118875.1">
    <property type="nucleotide sequence ID" value="NZ_FNWJ01000002.1"/>
</dbReference>
<feature type="region of interest" description="Disordered" evidence="5">
    <location>
        <begin position="1"/>
        <end position="22"/>
    </location>
</feature>
<dbReference type="UniPathway" id="UPA00241">
    <property type="reaction ID" value="UER00356"/>
</dbReference>
<proteinExistence type="inferred from homology"/>
<dbReference type="CDD" id="cd02022">
    <property type="entry name" value="DPCK"/>
    <property type="match status" value="1"/>
</dbReference>
<sequence length="214" mass="23140">MARADGQRADRGEQAPPFVGLTGGLGAGKTTALALLRELGAATLSSDEVVHELLEQPEVVAEIAERFGERVLADGRVDRGRLAETVFADPEARRALEQILWPRVGAEVAAWRARAAAQQPPPRALVVEVPLLFEAGMEGAFDATIAVVADDSVRSERLVGRDQRALAERDRRQLPQHEKAARATFTVRNDGTIEQLRAQLSAVLATIAPCKARR</sequence>
<evidence type="ECO:0000313" key="7">
    <source>
        <dbReference type="Proteomes" id="UP000222056"/>
    </source>
</evidence>
<dbReference type="PANTHER" id="PTHR10695:SF46">
    <property type="entry name" value="BIFUNCTIONAL COENZYME A SYNTHASE-RELATED"/>
    <property type="match status" value="1"/>
</dbReference>
<comment type="similarity">
    <text evidence="3">Belongs to the CoaE family.</text>
</comment>
<dbReference type="OrthoDB" id="9812943at2"/>
<evidence type="ECO:0000256" key="4">
    <source>
        <dbReference type="NCBIfam" id="TIGR00152"/>
    </source>
</evidence>
<feature type="binding site" evidence="3">
    <location>
        <begin position="26"/>
        <end position="31"/>
    </location>
    <ligand>
        <name>ATP</name>
        <dbReference type="ChEBI" id="CHEBI:30616"/>
    </ligand>
</feature>
<dbReference type="NCBIfam" id="TIGR00152">
    <property type="entry name" value="dephospho-CoA kinase"/>
    <property type="match status" value="1"/>
</dbReference>
<dbReference type="PROSITE" id="PS51219">
    <property type="entry name" value="DPCK"/>
    <property type="match status" value="1"/>
</dbReference>
<dbReference type="GO" id="GO:0005524">
    <property type="term" value="F:ATP binding"/>
    <property type="evidence" value="ECO:0007669"/>
    <property type="project" value="UniProtKB-UniRule"/>
</dbReference>
<dbReference type="AlphaFoldDB" id="A0A1H6FT87"/>
<keyword evidence="2 3" id="KW-0067">ATP-binding</keyword>
<evidence type="ECO:0000256" key="1">
    <source>
        <dbReference type="ARBA" id="ARBA00022741"/>
    </source>
</evidence>
<keyword evidence="1 3" id="KW-0547">Nucleotide-binding</keyword>
<gene>
    <name evidence="3" type="primary">coaE</name>
    <name evidence="6" type="ORF">SAMN02745716_1463</name>
</gene>
<feature type="compositionally biased region" description="Basic and acidic residues" evidence="5">
    <location>
        <begin position="1"/>
        <end position="13"/>
    </location>
</feature>
<dbReference type="GO" id="GO:0005737">
    <property type="term" value="C:cytoplasm"/>
    <property type="evidence" value="ECO:0007669"/>
    <property type="project" value="UniProtKB-SubCell"/>
</dbReference>
<dbReference type="STRING" id="29539.SAMN02745716_1463"/>
<keyword evidence="3 6" id="KW-0418">Kinase</keyword>
<keyword evidence="7" id="KW-1185">Reference proteome</keyword>
<keyword evidence="3" id="KW-0808">Transferase</keyword>
<dbReference type="GO" id="GO:0004140">
    <property type="term" value="F:dephospho-CoA kinase activity"/>
    <property type="evidence" value="ECO:0007669"/>
    <property type="project" value="UniProtKB-UniRule"/>
</dbReference>
<accession>A0A1H6FT87</accession>
<name>A0A1H6FT87_THEAL</name>
<reference evidence="7" key="1">
    <citation type="submission" date="2016-10" db="EMBL/GenBank/DDBJ databases">
        <authorList>
            <person name="Varghese N."/>
            <person name="Submissions S."/>
        </authorList>
    </citation>
    <scope>NUCLEOTIDE SEQUENCE [LARGE SCALE GENOMIC DNA]</scope>
    <source>
        <strain evidence="7">ATCC 35263</strain>
    </source>
</reference>
<comment type="catalytic activity">
    <reaction evidence="3">
        <text>3'-dephospho-CoA + ATP = ADP + CoA + H(+)</text>
        <dbReference type="Rhea" id="RHEA:18245"/>
        <dbReference type="ChEBI" id="CHEBI:15378"/>
        <dbReference type="ChEBI" id="CHEBI:30616"/>
        <dbReference type="ChEBI" id="CHEBI:57287"/>
        <dbReference type="ChEBI" id="CHEBI:57328"/>
        <dbReference type="ChEBI" id="CHEBI:456216"/>
        <dbReference type="EC" id="2.7.1.24"/>
    </reaction>
</comment>
<dbReference type="GO" id="GO:0015937">
    <property type="term" value="P:coenzyme A biosynthetic process"/>
    <property type="evidence" value="ECO:0007669"/>
    <property type="project" value="UniProtKB-UniRule"/>
</dbReference>
<evidence type="ECO:0000256" key="3">
    <source>
        <dbReference type="HAMAP-Rule" id="MF_00376"/>
    </source>
</evidence>
<comment type="pathway">
    <text evidence="3">Cofactor biosynthesis; coenzyme A biosynthesis; CoA from (R)-pantothenate: step 5/5.</text>
</comment>
<dbReference type="InterPro" id="IPR027417">
    <property type="entry name" value="P-loop_NTPase"/>
</dbReference>
<comment type="function">
    <text evidence="3">Catalyzes the phosphorylation of the 3'-hydroxyl group of dephosphocoenzyme A to form coenzyme A.</text>
</comment>
<keyword evidence="3" id="KW-0173">Coenzyme A biosynthesis</keyword>
<organism evidence="6 7">
    <name type="scientific">Thermoleophilum album</name>
    <dbReference type="NCBI Taxonomy" id="29539"/>
    <lineage>
        <taxon>Bacteria</taxon>
        <taxon>Bacillati</taxon>
        <taxon>Actinomycetota</taxon>
        <taxon>Thermoleophilia</taxon>
        <taxon>Thermoleophilales</taxon>
        <taxon>Thermoleophilaceae</taxon>
        <taxon>Thermoleophilum</taxon>
    </lineage>
</organism>
<dbReference type="EMBL" id="FNWJ01000002">
    <property type="protein sequence ID" value="SEH14029.1"/>
    <property type="molecule type" value="Genomic_DNA"/>
</dbReference>
<protein>
    <recommendedName>
        <fullName evidence="3 4">Dephospho-CoA kinase</fullName>
        <ecNumber evidence="3 4">2.7.1.24</ecNumber>
    </recommendedName>
    <alternativeName>
        <fullName evidence="3">Dephosphocoenzyme A kinase</fullName>
    </alternativeName>
</protein>
<dbReference type="PANTHER" id="PTHR10695">
    <property type="entry name" value="DEPHOSPHO-COA KINASE-RELATED"/>
    <property type="match status" value="1"/>
</dbReference>
<keyword evidence="3" id="KW-0963">Cytoplasm</keyword>
<evidence type="ECO:0000256" key="5">
    <source>
        <dbReference type="SAM" id="MobiDB-lite"/>
    </source>
</evidence>
<comment type="subcellular location">
    <subcellularLocation>
        <location evidence="3">Cytoplasm</location>
    </subcellularLocation>
</comment>